<evidence type="ECO:0000256" key="2">
    <source>
        <dbReference type="ARBA" id="ARBA00022490"/>
    </source>
</evidence>
<comment type="subcellular location">
    <subcellularLocation>
        <location evidence="8">Cytoplasm</location>
    </subcellularLocation>
</comment>
<accession>A0ABP9WRD5</accession>
<keyword evidence="4 8" id="KW-0808">Transferase</keyword>
<keyword evidence="12" id="KW-1185">Reference proteome</keyword>
<comment type="miscellaneous">
    <text evidence="8">This enzyme catalyzes only one turnover and therefore is not strictly catalytic. According to one definition, an enzyme is a biocatalyst that acts repeatedly and over many reaction cycles.</text>
</comment>
<keyword evidence="2 8" id="KW-0963">Cytoplasm</keyword>
<dbReference type="PROSITE" id="PS00374">
    <property type="entry name" value="MGMT"/>
    <property type="match status" value="1"/>
</dbReference>
<dbReference type="RefSeq" id="WP_345551564.1">
    <property type="nucleotide sequence ID" value="NZ_BAABRT010000018.1"/>
</dbReference>
<dbReference type="EC" id="2.1.1.63" evidence="8"/>
<keyword evidence="5 8" id="KW-0227">DNA damage</keyword>
<name>A0ABP9WRD5_9GAMM</name>
<gene>
    <name evidence="11" type="primary">ogt</name>
    <name evidence="11" type="ORF">Maes01_02246</name>
</gene>
<sequence length="163" mass="17386">MTHYQIYPTALGQVLIAADDLGLLALHISAAAAEPARATADWRRQASALTDRAAAQLSEYLCGERRDFDLPLNPRGTEFQRRVWASLRAIPYGETRSYREQAAALGNPKAIRAAARANGANPIAIVVPCHRVIGADGSLTGYAGGLEMKARLLNLEGAAFAAS</sequence>
<evidence type="ECO:0000256" key="7">
    <source>
        <dbReference type="ARBA" id="ARBA00049348"/>
    </source>
</evidence>
<reference evidence="11 12" key="1">
    <citation type="submission" date="2024-02" db="EMBL/GenBank/DDBJ databases">
        <title>Microbulbifer aestuariivivens NBRC 112533.</title>
        <authorList>
            <person name="Ichikawa N."/>
            <person name="Katano-Makiyama Y."/>
            <person name="Hidaka K."/>
        </authorList>
    </citation>
    <scope>NUCLEOTIDE SEQUENCE [LARGE SCALE GENOMIC DNA]</scope>
    <source>
        <strain evidence="11 12">NBRC 112533</strain>
    </source>
</reference>
<dbReference type="GO" id="GO:0008168">
    <property type="term" value="F:methyltransferase activity"/>
    <property type="evidence" value="ECO:0007669"/>
    <property type="project" value="UniProtKB-KW"/>
</dbReference>
<dbReference type="InterPro" id="IPR008332">
    <property type="entry name" value="MethylG_MeTrfase_N"/>
</dbReference>
<dbReference type="GO" id="GO:0032259">
    <property type="term" value="P:methylation"/>
    <property type="evidence" value="ECO:0007669"/>
    <property type="project" value="UniProtKB-KW"/>
</dbReference>
<feature type="domain" description="Methylguanine DNA methyltransferase ribonuclease-like" evidence="10">
    <location>
        <begin position="3"/>
        <end position="73"/>
    </location>
</feature>
<proteinExistence type="inferred from homology"/>
<comment type="caution">
    <text evidence="11">The sequence shown here is derived from an EMBL/GenBank/DDBJ whole genome shotgun (WGS) entry which is preliminary data.</text>
</comment>
<organism evidence="11 12">
    <name type="scientific">Microbulbifer aestuariivivens</name>
    <dbReference type="NCBI Taxonomy" id="1908308"/>
    <lineage>
        <taxon>Bacteria</taxon>
        <taxon>Pseudomonadati</taxon>
        <taxon>Pseudomonadota</taxon>
        <taxon>Gammaproteobacteria</taxon>
        <taxon>Cellvibrionales</taxon>
        <taxon>Microbulbiferaceae</taxon>
        <taxon>Microbulbifer</taxon>
    </lineage>
</organism>
<evidence type="ECO:0000256" key="4">
    <source>
        <dbReference type="ARBA" id="ARBA00022679"/>
    </source>
</evidence>
<dbReference type="PANTHER" id="PTHR10815:SF5">
    <property type="entry name" value="METHYLATED-DNA--PROTEIN-CYSTEINE METHYLTRANSFERASE"/>
    <property type="match status" value="1"/>
</dbReference>
<evidence type="ECO:0000256" key="1">
    <source>
        <dbReference type="ARBA" id="ARBA00001286"/>
    </source>
</evidence>
<dbReference type="InterPro" id="IPR036388">
    <property type="entry name" value="WH-like_DNA-bd_sf"/>
</dbReference>
<comment type="similarity">
    <text evidence="8">Belongs to the MGMT family.</text>
</comment>
<evidence type="ECO:0000313" key="12">
    <source>
        <dbReference type="Proteomes" id="UP001408594"/>
    </source>
</evidence>
<comment type="catalytic activity">
    <reaction evidence="1 8">
        <text>a 4-O-methyl-thymidine in DNA + L-cysteinyl-[protein] = a thymidine in DNA + S-methyl-L-cysteinyl-[protein]</text>
        <dbReference type="Rhea" id="RHEA:53428"/>
        <dbReference type="Rhea" id="RHEA-COMP:10131"/>
        <dbReference type="Rhea" id="RHEA-COMP:10132"/>
        <dbReference type="Rhea" id="RHEA-COMP:13555"/>
        <dbReference type="Rhea" id="RHEA-COMP:13556"/>
        <dbReference type="ChEBI" id="CHEBI:29950"/>
        <dbReference type="ChEBI" id="CHEBI:82612"/>
        <dbReference type="ChEBI" id="CHEBI:137386"/>
        <dbReference type="ChEBI" id="CHEBI:137387"/>
        <dbReference type="EC" id="2.1.1.63"/>
    </reaction>
</comment>
<dbReference type="SUPFAM" id="SSF53155">
    <property type="entry name" value="Methylated DNA-protein cysteine methyltransferase domain"/>
    <property type="match status" value="1"/>
</dbReference>
<dbReference type="InterPro" id="IPR014048">
    <property type="entry name" value="MethylDNA_cys_MeTrfase_DNA-bd"/>
</dbReference>
<evidence type="ECO:0000256" key="5">
    <source>
        <dbReference type="ARBA" id="ARBA00022763"/>
    </source>
</evidence>
<evidence type="ECO:0000256" key="3">
    <source>
        <dbReference type="ARBA" id="ARBA00022603"/>
    </source>
</evidence>
<dbReference type="NCBIfam" id="TIGR00589">
    <property type="entry name" value="ogt"/>
    <property type="match status" value="1"/>
</dbReference>
<keyword evidence="3 8" id="KW-0489">Methyltransferase</keyword>
<dbReference type="InterPro" id="IPR036631">
    <property type="entry name" value="MGMT_N_sf"/>
</dbReference>
<evidence type="ECO:0000259" key="10">
    <source>
        <dbReference type="Pfam" id="PF02870"/>
    </source>
</evidence>
<dbReference type="Pfam" id="PF02870">
    <property type="entry name" value="Methyltransf_1N"/>
    <property type="match status" value="1"/>
</dbReference>
<dbReference type="CDD" id="cd06445">
    <property type="entry name" value="ATase"/>
    <property type="match status" value="1"/>
</dbReference>
<evidence type="ECO:0000259" key="9">
    <source>
        <dbReference type="Pfam" id="PF01035"/>
    </source>
</evidence>
<feature type="domain" description="Methylated-DNA-[protein]-cysteine S-methyltransferase DNA binding" evidence="9">
    <location>
        <begin position="78"/>
        <end position="158"/>
    </location>
</feature>
<dbReference type="Gene3D" id="1.10.10.10">
    <property type="entry name" value="Winged helix-like DNA-binding domain superfamily/Winged helix DNA-binding domain"/>
    <property type="match status" value="1"/>
</dbReference>
<dbReference type="Pfam" id="PF01035">
    <property type="entry name" value="DNA_binding_1"/>
    <property type="match status" value="1"/>
</dbReference>
<dbReference type="EMBL" id="BAABRT010000018">
    <property type="protein sequence ID" value="GAA5525674.1"/>
    <property type="molecule type" value="Genomic_DNA"/>
</dbReference>
<dbReference type="PANTHER" id="PTHR10815">
    <property type="entry name" value="METHYLATED-DNA--PROTEIN-CYSTEINE METHYLTRANSFERASE"/>
    <property type="match status" value="1"/>
</dbReference>
<dbReference type="Gene3D" id="3.30.160.70">
    <property type="entry name" value="Methylated DNA-protein cysteine methyltransferase domain"/>
    <property type="match status" value="1"/>
</dbReference>
<evidence type="ECO:0000256" key="8">
    <source>
        <dbReference type="HAMAP-Rule" id="MF_00772"/>
    </source>
</evidence>
<dbReference type="InterPro" id="IPR023546">
    <property type="entry name" value="MGMT"/>
</dbReference>
<dbReference type="Proteomes" id="UP001408594">
    <property type="component" value="Unassembled WGS sequence"/>
</dbReference>
<protein>
    <recommendedName>
        <fullName evidence="8">Methylated-DNA--protein-cysteine methyltransferase</fullName>
        <ecNumber evidence="8">2.1.1.63</ecNumber>
    </recommendedName>
    <alternativeName>
        <fullName evidence="8">6-O-methylguanine-DNA methyltransferase</fullName>
        <shortName evidence="8">MGMT</shortName>
    </alternativeName>
    <alternativeName>
        <fullName evidence="8">O-6-methylguanine-DNA-alkyltransferase</fullName>
    </alternativeName>
</protein>
<dbReference type="InterPro" id="IPR001497">
    <property type="entry name" value="MethylDNA_cys_MeTrfase_AS"/>
</dbReference>
<evidence type="ECO:0000256" key="6">
    <source>
        <dbReference type="ARBA" id="ARBA00023204"/>
    </source>
</evidence>
<dbReference type="SUPFAM" id="SSF46767">
    <property type="entry name" value="Methylated DNA-protein cysteine methyltransferase, C-terminal domain"/>
    <property type="match status" value="1"/>
</dbReference>
<comment type="catalytic activity">
    <reaction evidence="7 8">
        <text>a 6-O-methyl-2'-deoxyguanosine in DNA + L-cysteinyl-[protein] = S-methyl-L-cysteinyl-[protein] + a 2'-deoxyguanosine in DNA</text>
        <dbReference type="Rhea" id="RHEA:24000"/>
        <dbReference type="Rhea" id="RHEA-COMP:10131"/>
        <dbReference type="Rhea" id="RHEA-COMP:10132"/>
        <dbReference type="Rhea" id="RHEA-COMP:11367"/>
        <dbReference type="Rhea" id="RHEA-COMP:11368"/>
        <dbReference type="ChEBI" id="CHEBI:29950"/>
        <dbReference type="ChEBI" id="CHEBI:82612"/>
        <dbReference type="ChEBI" id="CHEBI:85445"/>
        <dbReference type="ChEBI" id="CHEBI:85448"/>
        <dbReference type="EC" id="2.1.1.63"/>
    </reaction>
</comment>
<comment type="function">
    <text evidence="8">Involved in the cellular defense against the biological effects of O6-methylguanine (O6-MeG) and O4-methylthymine (O4-MeT) in DNA. Repairs the methylated nucleobase in DNA by stoichiometrically transferring the methyl group to a cysteine residue in the enzyme. This is a suicide reaction: the enzyme is irreversibly inactivated.</text>
</comment>
<evidence type="ECO:0000313" key="11">
    <source>
        <dbReference type="EMBL" id="GAA5525674.1"/>
    </source>
</evidence>
<dbReference type="HAMAP" id="MF_00772">
    <property type="entry name" value="OGT"/>
    <property type="match status" value="1"/>
</dbReference>
<dbReference type="InterPro" id="IPR036217">
    <property type="entry name" value="MethylDNA_cys_MeTrfase_DNAb"/>
</dbReference>
<keyword evidence="6 8" id="KW-0234">DNA repair</keyword>
<feature type="active site" description="Nucleophile; methyl group acceptor" evidence="8">
    <location>
        <position position="129"/>
    </location>
</feature>